<dbReference type="STRING" id="55802.TBCH5v1_2602"/>
<organism evidence="1 2">
    <name type="scientific">Thermococcus barophilus</name>
    <dbReference type="NCBI Taxonomy" id="55802"/>
    <lineage>
        <taxon>Archaea</taxon>
        <taxon>Methanobacteriati</taxon>
        <taxon>Methanobacteriota</taxon>
        <taxon>Thermococci</taxon>
        <taxon>Thermococcales</taxon>
        <taxon>Thermococcaceae</taxon>
        <taxon>Thermococcus</taxon>
    </lineage>
</organism>
<reference evidence="1 2" key="1">
    <citation type="journal article" date="2016" name="Genome Announc.">
        <title>Complete genome sequence of the hyperthermophilic and piezophilic archaeon Thermococcus barophilus Ch5, capable of growth at the expense of hydrogenogenesis from carbon monoxide and formate.</title>
        <authorList>
            <person name="Oger P."/>
            <person name="Sokolova T.G."/>
            <person name="Kozhevnikova D.A."/>
            <person name="Taranov E.A."/>
            <person name="Vannier P."/>
            <person name="Lee H.S."/>
            <person name="Kwon K.K."/>
            <person name="Kang S.G."/>
            <person name="Lee J.H."/>
            <person name="Bonch-Osmolovskaya E.A."/>
            <person name="Lebedinsky A.V."/>
        </authorList>
    </citation>
    <scope>NUCLEOTIDE SEQUENCE [LARGE SCALE GENOMIC DNA]</scope>
    <source>
        <strain evidence="2">Ch5</strain>
    </source>
</reference>
<dbReference type="AlphaFoldDB" id="A0A0S1XFE6"/>
<dbReference type="EMBL" id="CP013050">
    <property type="protein sequence ID" value="ALM76491.1"/>
    <property type="molecule type" value="Genomic_DNA"/>
</dbReference>
<proteinExistence type="predicted"/>
<evidence type="ECO:0000313" key="1">
    <source>
        <dbReference type="EMBL" id="ALM76491.1"/>
    </source>
</evidence>
<gene>
    <name evidence="1" type="ORF">TBCH5v1_2602</name>
</gene>
<accession>A0A0S1XFE6</accession>
<dbReference type="Proteomes" id="UP000066042">
    <property type="component" value="Chromosome"/>
</dbReference>
<name>A0A0S1XFE6_THEBA</name>
<sequence>MGTHRDTGGKAGEGSYSALRVSERRRKQHHITISEQVWTLAKQRFGNVSRIVERLLEVALGLKSSVEIVRFGESVLVGAGVAEPGQRRWTQDPLP</sequence>
<evidence type="ECO:0000313" key="2">
    <source>
        <dbReference type="Proteomes" id="UP000066042"/>
    </source>
</evidence>
<protein>
    <submittedName>
        <fullName evidence="1">Putative integrase</fullName>
    </submittedName>
</protein>